<evidence type="ECO:0000313" key="2">
    <source>
        <dbReference type="Proteomes" id="UP001432180"/>
    </source>
</evidence>
<gene>
    <name evidence="1" type="ORF">Thiowin_04252</name>
</gene>
<dbReference type="InterPro" id="IPR038444">
    <property type="entry name" value="DUF465_sf"/>
</dbReference>
<dbReference type="Pfam" id="PF04325">
    <property type="entry name" value="DUF465"/>
    <property type="match status" value="1"/>
</dbReference>
<organism evidence="1 2">
    <name type="scientific">Thiorhodovibrio winogradskyi</name>
    <dbReference type="NCBI Taxonomy" id="77007"/>
    <lineage>
        <taxon>Bacteria</taxon>
        <taxon>Pseudomonadati</taxon>
        <taxon>Pseudomonadota</taxon>
        <taxon>Gammaproteobacteria</taxon>
        <taxon>Chromatiales</taxon>
        <taxon>Chromatiaceae</taxon>
        <taxon>Thiorhodovibrio</taxon>
    </lineage>
</organism>
<keyword evidence="2" id="KW-1185">Reference proteome</keyword>
<dbReference type="InterPro" id="IPR007420">
    <property type="entry name" value="DUF465"/>
</dbReference>
<dbReference type="Proteomes" id="UP001432180">
    <property type="component" value="Chromosome"/>
</dbReference>
<proteinExistence type="predicted"/>
<dbReference type="RefSeq" id="WP_328984893.1">
    <property type="nucleotide sequence ID" value="NZ_CP121472.1"/>
</dbReference>
<sequence>MLGEVHDLIHEFPELVGKIDAMRGADSDFAEDMDRYDALDARVRRLEELGTPVADETIEDLKKERLLLKDRLYERLRSEASAVAT</sequence>
<dbReference type="Gene3D" id="6.10.280.50">
    <property type="match status" value="1"/>
</dbReference>
<reference evidence="1 2" key="1">
    <citation type="journal article" date="2023" name="Microorganisms">
        <title>Thiorhodovibrio frisius and Trv. litoralis spp. nov., Two Novel Members from a Clade of Fastidious Purple Sulfur Bacteria That Exhibit Unique Red-Shifted Light-Harvesting Capabilities.</title>
        <authorList>
            <person name="Methner A."/>
            <person name="Kuzyk S.B."/>
            <person name="Petersen J."/>
            <person name="Bauer S."/>
            <person name="Brinkmann H."/>
            <person name="Sichau K."/>
            <person name="Wanner G."/>
            <person name="Wolf J."/>
            <person name="Neumann-Schaal M."/>
            <person name="Henke P."/>
            <person name="Tank M."/>
            <person name="Sproer C."/>
            <person name="Bunk B."/>
            <person name="Overmann J."/>
        </authorList>
    </citation>
    <scope>NUCLEOTIDE SEQUENCE [LARGE SCALE GENOMIC DNA]</scope>
    <source>
        <strain evidence="1 2">DSM 6702</strain>
    </source>
</reference>
<dbReference type="EMBL" id="CP121472">
    <property type="protein sequence ID" value="WPL19146.1"/>
    <property type="molecule type" value="Genomic_DNA"/>
</dbReference>
<protein>
    <recommendedName>
        <fullName evidence="3">DUF465 domain-containing protein</fullName>
    </recommendedName>
</protein>
<accession>A0ABZ0SDN5</accession>
<evidence type="ECO:0008006" key="3">
    <source>
        <dbReference type="Google" id="ProtNLM"/>
    </source>
</evidence>
<evidence type="ECO:0000313" key="1">
    <source>
        <dbReference type="EMBL" id="WPL19146.1"/>
    </source>
</evidence>
<name>A0ABZ0SDN5_9GAMM</name>